<keyword evidence="5" id="KW-0175">Coiled coil</keyword>
<feature type="coiled-coil region" evidence="5">
    <location>
        <begin position="615"/>
        <end position="653"/>
    </location>
</feature>
<dbReference type="Pfam" id="PF00015">
    <property type="entry name" value="MCPsignal"/>
    <property type="match status" value="1"/>
</dbReference>
<dbReference type="PANTHER" id="PTHR43531:SF11">
    <property type="entry name" value="METHYL-ACCEPTING CHEMOTAXIS PROTEIN 3"/>
    <property type="match status" value="1"/>
</dbReference>
<dbReference type="SUPFAM" id="SSF58104">
    <property type="entry name" value="Methyl-accepting chemotaxis protein (MCP) signaling domain"/>
    <property type="match status" value="1"/>
</dbReference>
<dbReference type="SMART" id="SM00283">
    <property type="entry name" value="MA"/>
    <property type="match status" value="1"/>
</dbReference>
<dbReference type="GO" id="GO:0007165">
    <property type="term" value="P:signal transduction"/>
    <property type="evidence" value="ECO:0007669"/>
    <property type="project" value="UniProtKB-KW"/>
</dbReference>
<evidence type="ECO:0000256" key="3">
    <source>
        <dbReference type="ARBA" id="ARBA00029447"/>
    </source>
</evidence>
<dbReference type="InterPro" id="IPR003660">
    <property type="entry name" value="HAMP_dom"/>
</dbReference>
<gene>
    <name evidence="9" type="ORF">F9K24_09650</name>
</gene>
<dbReference type="Proteomes" id="UP000460298">
    <property type="component" value="Unassembled WGS sequence"/>
</dbReference>
<dbReference type="Pfam" id="PF00672">
    <property type="entry name" value="HAMP"/>
    <property type="match status" value="2"/>
</dbReference>
<dbReference type="AlphaFoldDB" id="A0A833H1K5"/>
<dbReference type="PROSITE" id="PS50111">
    <property type="entry name" value="CHEMOTAXIS_TRANSDUC_2"/>
    <property type="match status" value="1"/>
</dbReference>
<dbReference type="GO" id="GO:0004888">
    <property type="term" value="F:transmembrane signaling receptor activity"/>
    <property type="evidence" value="ECO:0007669"/>
    <property type="project" value="InterPro"/>
</dbReference>
<proteinExistence type="inferred from homology"/>
<feature type="domain" description="Methyl-accepting transducer" evidence="7">
    <location>
        <begin position="429"/>
        <end position="644"/>
    </location>
</feature>
<dbReference type="InterPro" id="IPR004090">
    <property type="entry name" value="Chemotax_Me-accpt_rcpt"/>
</dbReference>
<evidence type="ECO:0000256" key="2">
    <source>
        <dbReference type="ARBA" id="ARBA00022500"/>
    </source>
</evidence>
<dbReference type="InterPro" id="IPR024478">
    <property type="entry name" value="HlyB_4HB_MCP"/>
</dbReference>
<reference evidence="9 10" key="1">
    <citation type="submission" date="2019-10" db="EMBL/GenBank/DDBJ databases">
        <title>Extracellular Electron Transfer in a Candidatus Methanoperedens spp. Enrichment Culture.</title>
        <authorList>
            <person name="Berger S."/>
            <person name="Rangel Shaw D."/>
            <person name="Berben T."/>
            <person name="In 'T Zandt M."/>
            <person name="Frank J."/>
            <person name="Reimann J."/>
            <person name="Jetten M.S.M."/>
            <person name="Welte C.U."/>
        </authorList>
    </citation>
    <scope>NUCLEOTIDE SEQUENCE [LARGE SCALE GENOMIC DNA]</scope>
    <source>
        <strain evidence="9">SB12</strain>
    </source>
</reference>
<evidence type="ECO:0000256" key="4">
    <source>
        <dbReference type="PROSITE-ProRule" id="PRU00284"/>
    </source>
</evidence>
<comment type="subcellular location">
    <subcellularLocation>
        <location evidence="1">Membrane</location>
    </subcellularLocation>
</comment>
<feature type="region of interest" description="Disordered" evidence="6">
    <location>
        <begin position="667"/>
        <end position="699"/>
    </location>
</feature>
<dbReference type="PANTHER" id="PTHR43531">
    <property type="entry name" value="PROTEIN ICFG"/>
    <property type="match status" value="1"/>
</dbReference>
<dbReference type="SMART" id="SM00304">
    <property type="entry name" value="HAMP"/>
    <property type="match status" value="2"/>
</dbReference>
<dbReference type="CDD" id="cd19411">
    <property type="entry name" value="MCP2201-like_sensor"/>
    <property type="match status" value="1"/>
</dbReference>
<dbReference type="InterPro" id="IPR051310">
    <property type="entry name" value="MCP_chemotaxis"/>
</dbReference>
<dbReference type="PRINTS" id="PR00260">
    <property type="entry name" value="CHEMTRNSDUCR"/>
</dbReference>
<dbReference type="EMBL" id="WBUI01000008">
    <property type="protein sequence ID" value="KAB2932634.1"/>
    <property type="molecule type" value="Genomic_DNA"/>
</dbReference>
<feature type="domain" description="HAMP" evidence="8">
    <location>
        <begin position="216"/>
        <end position="268"/>
    </location>
</feature>
<evidence type="ECO:0000256" key="5">
    <source>
        <dbReference type="SAM" id="Coils"/>
    </source>
</evidence>
<accession>A0A833H1K5</accession>
<evidence type="ECO:0000256" key="6">
    <source>
        <dbReference type="SAM" id="MobiDB-lite"/>
    </source>
</evidence>
<dbReference type="Gene3D" id="1.10.287.950">
    <property type="entry name" value="Methyl-accepting chemotaxis protein"/>
    <property type="match status" value="1"/>
</dbReference>
<sequence length="699" mass="74669">MNLLGRLRIGPRLILSFLVLVGLTAVVGYVGQDAAAVLNRGTTSMYNDQLLAISDIKQVHIAVNDATRQVRALLIEPDAKERGKLREKMQAAVQVMEASLLSYEKRITDENQRTLFDRVKVAVPAMRDHLEKMADLRDEGGEDGQAEAWTYYREKARSVLHGIDSDILELSKLSEEQGAKAEAEAQAVYENARMSILIATGASLLIGLALGLILTSSITRPLSSVVSAAERVAIGDVDVRLESTSGDETGILAQAMQRMIDATRGIVADAERLAQGDVSMEIAVRSDKDVLGQSLKRVVEATRGIVADAERLALGDVSMEVAVRSDKDVLGQSLKRVVEATRGIVADAERLAQGDVSMEVAVRSDRDVLGLSLKKVVEATREMVKAAEQMADGDLTVDVHPRSEKDALGRSLAGMIRRVADVIGGVLAGTAGIASASEQVSSTSQSLSQGANEQAASVEETGASLEEMGGTIHQNAGHARQTETMAAKMVGDAGDGSEAVKQAVQAMKDIADKIVTVEDIAYQTNLLALNAAIEAARAGEHGMGFAVVANEVRKLAERSQSYAAEIGNFAKSSVNVAERAGSLINEIIPGIMKISDLIREIAAASDEQQQGVEQINGAMAQLDRVTQQNASASEELSSMAEELTGQAQDLQKLVQFFKVADTVIDAGPRQPSSIRADSMIARSRTSRPSPVDEKKFDRF</sequence>
<dbReference type="InterPro" id="IPR047347">
    <property type="entry name" value="YvaQ-like_sensor"/>
</dbReference>
<keyword evidence="4" id="KW-0807">Transducer</keyword>
<evidence type="ECO:0000259" key="8">
    <source>
        <dbReference type="PROSITE" id="PS50885"/>
    </source>
</evidence>
<feature type="compositionally biased region" description="Basic and acidic residues" evidence="6">
    <location>
        <begin position="690"/>
        <end position="699"/>
    </location>
</feature>
<dbReference type="Pfam" id="PF12729">
    <property type="entry name" value="4HB_MCP_1"/>
    <property type="match status" value="1"/>
</dbReference>
<evidence type="ECO:0000313" key="10">
    <source>
        <dbReference type="Proteomes" id="UP000460298"/>
    </source>
</evidence>
<name>A0A833H1K5_9LEPT</name>
<dbReference type="InterPro" id="IPR004089">
    <property type="entry name" value="MCPsignal_dom"/>
</dbReference>
<dbReference type="GO" id="GO:0005886">
    <property type="term" value="C:plasma membrane"/>
    <property type="evidence" value="ECO:0007669"/>
    <property type="project" value="TreeGrafter"/>
</dbReference>
<comment type="caution">
    <text evidence="9">The sequence shown here is derived from an EMBL/GenBank/DDBJ whole genome shotgun (WGS) entry which is preliminary data.</text>
</comment>
<evidence type="ECO:0000259" key="7">
    <source>
        <dbReference type="PROSITE" id="PS50111"/>
    </source>
</evidence>
<comment type="similarity">
    <text evidence="3">Belongs to the methyl-accepting chemotaxis (MCP) protein family.</text>
</comment>
<protein>
    <submittedName>
        <fullName evidence="9">HAMP domain-containing protein</fullName>
    </submittedName>
</protein>
<evidence type="ECO:0000313" key="9">
    <source>
        <dbReference type="EMBL" id="KAB2932634.1"/>
    </source>
</evidence>
<feature type="domain" description="HAMP" evidence="8">
    <location>
        <begin position="374"/>
        <end position="424"/>
    </location>
</feature>
<dbReference type="Gene3D" id="6.10.340.10">
    <property type="match status" value="1"/>
</dbReference>
<evidence type="ECO:0000256" key="1">
    <source>
        <dbReference type="ARBA" id="ARBA00004370"/>
    </source>
</evidence>
<organism evidence="9 10">
    <name type="scientific">Leptonema illini</name>
    <dbReference type="NCBI Taxonomy" id="183"/>
    <lineage>
        <taxon>Bacteria</taxon>
        <taxon>Pseudomonadati</taxon>
        <taxon>Spirochaetota</taxon>
        <taxon>Spirochaetia</taxon>
        <taxon>Leptospirales</taxon>
        <taxon>Leptospiraceae</taxon>
        <taxon>Leptonema</taxon>
    </lineage>
</organism>
<dbReference type="FunFam" id="1.10.287.950:FF:000001">
    <property type="entry name" value="Methyl-accepting chemotaxis sensory transducer"/>
    <property type="match status" value="1"/>
</dbReference>
<dbReference type="GO" id="GO:0006935">
    <property type="term" value="P:chemotaxis"/>
    <property type="evidence" value="ECO:0007669"/>
    <property type="project" value="UniProtKB-KW"/>
</dbReference>
<dbReference type="CDD" id="cd06225">
    <property type="entry name" value="HAMP"/>
    <property type="match status" value="2"/>
</dbReference>
<keyword evidence="2" id="KW-0145">Chemotaxis</keyword>
<dbReference type="PROSITE" id="PS50885">
    <property type="entry name" value="HAMP"/>
    <property type="match status" value="2"/>
</dbReference>